<dbReference type="EMBL" id="CM043041">
    <property type="protein sequence ID" value="KAI4571016.1"/>
    <property type="molecule type" value="Genomic_DNA"/>
</dbReference>
<sequence length="81" mass="9056">RRVLERVKDFTWLRAENTPGGDHPTRVQHPRLPHRKFGVAQSLGILGRCLVGVGRLKPFLPARLEDVEVGTPDMSTGLSME</sequence>
<evidence type="ECO:0000313" key="2">
    <source>
        <dbReference type="Proteomes" id="UP001057279"/>
    </source>
</evidence>
<comment type="caution">
    <text evidence="1">The sequence shown here is derived from an EMBL/GenBank/DDBJ whole genome shotgun (WGS) entry which is preliminary data.</text>
</comment>
<proteinExistence type="predicted"/>
<dbReference type="Proteomes" id="UP001057279">
    <property type="component" value="Linkage Group LG16"/>
</dbReference>
<evidence type="ECO:0000313" key="1">
    <source>
        <dbReference type="EMBL" id="KAI4571016.1"/>
    </source>
</evidence>
<accession>A0ACB9UIF2</accession>
<feature type="non-terminal residue" evidence="1">
    <location>
        <position position="1"/>
    </location>
</feature>
<reference evidence="1" key="1">
    <citation type="submission" date="2022-03" db="EMBL/GenBank/DDBJ databases">
        <title>Genomic analyses of argali, domestic sheep and their hybrids provide insights into chromosomal evolution, heterosis and genetic basis of agronomic traits.</title>
        <authorList>
            <person name="Li M."/>
        </authorList>
    </citation>
    <scope>NUCLEOTIDE SEQUENCE</scope>
    <source>
        <strain evidence="1">F1 hybrid</strain>
    </source>
</reference>
<feature type="non-terminal residue" evidence="1">
    <location>
        <position position="81"/>
    </location>
</feature>
<gene>
    <name evidence="1" type="ORF">MJG53_013122</name>
</gene>
<protein>
    <submittedName>
        <fullName evidence="1">Uncharacterized protein</fullName>
    </submittedName>
</protein>
<name>A0ACB9UIF2_9CETA</name>
<organism evidence="1 2">
    <name type="scientific">Ovis ammon polii x Ovis aries</name>
    <dbReference type="NCBI Taxonomy" id="2918886"/>
    <lineage>
        <taxon>Eukaryota</taxon>
        <taxon>Metazoa</taxon>
        <taxon>Chordata</taxon>
        <taxon>Craniata</taxon>
        <taxon>Vertebrata</taxon>
        <taxon>Euteleostomi</taxon>
        <taxon>Mammalia</taxon>
        <taxon>Eutheria</taxon>
        <taxon>Laurasiatheria</taxon>
        <taxon>Artiodactyla</taxon>
        <taxon>Ruminantia</taxon>
        <taxon>Pecora</taxon>
        <taxon>Bovidae</taxon>
        <taxon>Caprinae</taxon>
        <taxon>Ovis</taxon>
    </lineage>
</organism>
<keyword evidence="2" id="KW-1185">Reference proteome</keyword>